<dbReference type="InterPro" id="IPR001650">
    <property type="entry name" value="Helicase_C-like"/>
</dbReference>
<feature type="region of interest" description="Disordered" evidence="9">
    <location>
        <begin position="1207"/>
        <end position="1248"/>
    </location>
</feature>
<dbReference type="PROSITE" id="PS50013">
    <property type="entry name" value="CHROMO_2"/>
    <property type="match status" value="2"/>
</dbReference>
<dbReference type="InterPro" id="IPR025260">
    <property type="entry name" value="CHD1-like_C"/>
</dbReference>
<evidence type="ECO:0000259" key="12">
    <source>
        <dbReference type="PROSITE" id="PS51194"/>
    </source>
</evidence>
<evidence type="ECO:0000313" key="14">
    <source>
        <dbReference type="Proteomes" id="UP001151582"/>
    </source>
</evidence>
<dbReference type="GO" id="GO:0003677">
    <property type="term" value="F:DNA binding"/>
    <property type="evidence" value="ECO:0007669"/>
    <property type="project" value="UniProtKB-KW"/>
</dbReference>
<evidence type="ECO:0000256" key="7">
    <source>
        <dbReference type="ARBA" id="ARBA00023125"/>
    </source>
</evidence>
<feature type="compositionally biased region" description="Polar residues" evidence="9">
    <location>
        <begin position="1595"/>
        <end position="1623"/>
    </location>
</feature>
<dbReference type="InterPro" id="IPR049730">
    <property type="entry name" value="SNF2/RAD54-like_C"/>
</dbReference>
<evidence type="ECO:0000256" key="1">
    <source>
        <dbReference type="ARBA" id="ARBA00004123"/>
    </source>
</evidence>
<evidence type="ECO:0000256" key="8">
    <source>
        <dbReference type="ARBA" id="ARBA00023242"/>
    </source>
</evidence>
<reference evidence="13" key="1">
    <citation type="submission" date="2022-07" db="EMBL/GenBank/DDBJ databases">
        <title>Phylogenomic reconstructions and comparative analyses of Kickxellomycotina fungi.</title>
        <authorList>
            <person name="Reynolds N.K."/>
            <person name="Stajich J.E."/>
            <person name="Barry K."/>
            <person name="Grigoriev I.V."/>
            <person name="Crous P."/>
            <person name="Smith M.E."/>
        </authorList>
    </citation>
    <scope>NUCLEOTIDE SEQUENCE</scope>
    <source>
        <strain evidence="13">RSA 567</strain>
    </source>
</reference>
<feature type="compositionally biased region" description="Low complexity" evidence="9">
    <location>
        <begin position="125"/>
        <end position="161"/>
    </location>
</feature>
<feature type="region of interest" description="Disordered" evidence="9">
    <location>
        <begin position="1455"/>
        <end position="1483"/>
    </location>
</feature>
<evidence type="ECO:0000256" key="6">
    <source>
        <dbReference type="ARBA" id="ARBA00022840"/>
    </source>
</evidence>
<keyword evidence="3" id="KW-0677">Repeat</keyword>
<keyword evidence="7" id="KW-0238">DNA-binding</keyword>
<evidence type="ECO:0000259" key="10">
    <source>
        <dbReference type="PROSITE" id="PS50013"/>
    </source>
</evidence>
<dbReference type="InterPro" id="IPR000953">
    <property type="entry name" value="Chromo/chromo_shadow_dom"/>
</dbReference>
<dbReference type="InterPro" id="IPR056302">
    <property type="entry name" value="CHD1-2/Hrp3_HTH"/>
</dbReference>
<dbReference type="PROSITE" id="PS51192">
    <property type="entry name" value="HELICASE_ATP_BIND_1"/>
    <property type="match status" value="1"/>
</dbReference>
<evidence type="ECO:0000256" key="4">
    <source>
        <dbReference type="ARBA" id="ARBA00022741"/>
    </source>
</evidence>
<evidence type="ECO:0000259" key="11">
    <source>
        <dbReference type="PROSITE" id="PS51192"/>
    </source>
</evidence>
<gene>
    <name evidence="13" type="primary">hrp3</name>
    <name evidence="13" type="ORF">H4R34_002894</name>
</gene>
<dbReference type="CDD" id="cd18793">
    <property type="entry name" value="SF2_C_SNF"/>
    <property type="match status" value="1"/>
</dbReference>
<dbReference type="SUPFAM" id="SSF54160">
    <property type="entry name" value="Chromo domain-like"/>
    <property type="match status" value="2"/>
</dbReference>
<evidence type="ECO:0000256" key="3">
    <source>
        <dbReference type="ARBA" id="ARBA00022737"/>
    </source>
</evidence>
<dbReference type="InterPro" id="IPR023780">
    <property type="entry name" value="Chromo_domain"/>
</dbReference>
<dbReference type="SMART" id="SM00487">
    <property type="entry name" value="DEXDc"/>
    <property type="match status" value="1"/>
</dbReference>
<dbReference type="Gene3D" id="1.10.10.60">
    <property type="entry name" value="Homeodomain-like"/>
    <property type="match status" value="1"/>
</dbReference>
<dbReference type="InterPro" id="IPR041150">
    <property type="entry name" value="Cdh1_DBD"/>
</dbReference>
<dbReference type="PANTHER" id="PTHR45623">
    <property type="entry name" value="CHROMODOMAIN-HELICASE-DNA-BINDING PROTEIN 3-RELATED-RELATED"/>
    <property type="match status" value="1"/>
</dbReference>
<dbReference type="Pfam" id="PF00385">
    <property type="entry name" value="Chromo"/>
    <property type="match status" value="1"/>
</dbReference>
<keyword evidence="5 13" id="KW-0378">Hydrolase</keyword>
<name>A0A9W8B773_9FUNG</name>
<evidence type="ECO:0000313" key="13">
    <source>
        <dbReference type="EMBL" id="KAJ1979278.1"/>
    </source>
</evidence>
<dbReference type="Pfam" id="PF18196">
    <property type="entry name" value="Cdh1_DBD_1"/>
    <property type="match status" value="1"/>
</dbReference>
<feature type="region of interest" description="Disordered" evidence="9">
    <location>
        <begin position="1509"/>
        <end position="1646"/>
    </location>
</feature>
<feature type="domain" description="Chromo" evidence="10">
    <location>
        <begin position="419"/>
        <end position="514"/>
    </location>
</feature>
<dbReference type="InterPro" id="IPR027417">
    <property type="entry name" value="P-loop_NTPase"/>
</dbReference>
<sequence>MAPTGAFPHQYPLGVASPYTNPTVYPEQGPVAQPIPLGLANANAVAGTPGPSMVVRPAPLHAVSGGSGMAIRPMPARPLQRSSSVDSDADTTSDDSKDSPSRPVGGGRKRIVDDDDDEDSNLGIPDDSPSSSEGGESAFSAWDESSQQSSESEANSAVSSDSDFEFRPNRSAPKRKRMQKRGCSSVGARGNQSTSSLFVQRRRNPRAVGAFMDSGSDVSSDTSDWGARTKKRTVHKVSTYDLDAAAARTSTRRSAQSVKNYNENDMYEWGSDLGSDADANGQRPLAPNSQAIDESESDRAGSGNATKVVPLVGEPSATGEPNIEMLLDFRLRATKDALSNNPSDYEYFVKWQHWSHWYATWEQFSFLEQSKGAKKLSNYIKNVVEPEVQFRADPDVTAEEIDQANIQKELERDNQANYQQLERVIACRPARFTAPERQAMIPGSAPATGALAEALAAESSEPTLGTEMEYLCKWSHLSHKDCTWEPQALIVAKSGQAAIDAFYDRLESQTLPHRGEHYHSRTRPRPRFTSIPKQPSYLSGGELRDYQLTSINWMASLWSRNENGILADEMGLGKTVQTISFISYLFHSLHVYGPHLVVVPLSTITAWEREFERWAPDLNVISYTGDNRSRQAIRQFEFYVPPTGTQGQPIYPAQPCTTTANQELAETRRTQPKLLFNVVLTTYELVLKDRDLLGDIRWAFLAVDEAHRLKNRQSLLSEALRGFQVANCLLVTGTPLQNSVKELYALCNFLMPDKFSDQEHAVFDFQVADADPDKIRELHQRLRPYMLRRLKKEVEKSLPQKIERILRVELAPMQVHYYRNILTRNYQALNRGSTGASQMSLLNIVMELKKASNHPFLFPNAEMPAESTVDQLKGLVKNSGKMVLLDKLLTRLKAGGHRVLIFSQMVRLLDILSDYLALRGYAHQRLDGSVGSEARKKAIDQFNAPGSTDFVFLLSTRAGGLGINLTAADTVIIFDSDWNPQNDLQAMARAHRIGQTKTVNVYRFISKGTIEEDVIERAKRKMVLEYCIIKRMDTSGLSVLQDNAKAGPRVSLAAKAALQEMAGSEAAGQLAQWLPNNKGGSQQYFNKDELSAILKFGASNMFKESDTQKRLDDMDLDDILNRAEHHDTAATASAEGGLQGEEFLSQFQVADYGPGDDEMMEWDDIIPEQERHRAEEEAEQARLREEEELYWSSRRRRRVVYYAEDGSEIPNSKGGARGSTATSVGSGSRRGANGPSAGVGSQATGDPRQLSDKEFRAFYRAILRYGDVRQRFDDIVASAPHHELAGKDRSMLEGTFDRLLVACEKTLTTTPRKKVKRAAGSQAHVGSGDEANSHPRSDDNDDCDTRSKNAAVGGSGSSHSRACIIAFEGFSNINASVLVPRVQELRRLHDALSPLANPLRFRLSTTLKPVHNWACSWGQKDDAMLLVGVYRHGFGAWDQIRDDAELGFASKFSLGPSGNPAAGTKPAKASGNGTTRARARKTIDAPKATHLVRRCEYLLKVVEQQLHQARHKQRQVPSKPAATTASKSVRFNRRRRPTSSSESEFTDTPSRQATPKSTPAQRKRVKRAPSGAGDSDVDDYAHTPKPKSTTRNRASKASWSGPSKAVSDSPNQAGGGSSNQQPLGSPDSMDSGAVGGGGYSHYDSMDDDACKEKMRPVRHELKRIRKDQSTAASGKEKAQTIRECIKAIGDHIEAYLQHPNRQTTMSKVERDREHRHLWAFTSYFWPRPVSPTKLQSIYRKMVE</sequence>
<dbReference type="Gene3D" id="2.40.50.40">
    <property type="match status" value="2"/>
</dbReference>
<evidence type="ECO:0000256" key="2">
    <source>
        <dbReference type="ARBA" id="ARBA00007025"/>
    </source>
</evidence>
<dbReference type="InterPro" id="IPR014001">
    <property type="entry name" value="Helicase_ATP-bd"/>
</dbReference>
<dbReference type="OrthoDB" id="5857104at2759"/>
<dbReference type="Gene3D" id="3.40.50.300">
    <property type="entry name" value="P-loop containing nucleotide triphosphate hydrolases"/>
    <property type="match status" value="1"/>
</dbReference>
<dbReference type="PROSITE" id="PS51194">
    <property type="entry name" value="HELICASE_CTER"/>
    <property type="match status" value="1"/>
</dbReference>
<dbReference type="InterPro" id="IPR000330">
    <property type="entry name" value="SNF2_N"/>
</dbReference>
<dbReference type="GO" id="GO:0005524">
    <property type="term" value="F:ATP binding"/>
    <property type="evidence" value="ECO:0007669"/>
    <property type="project" value="UniProtKB-KW"/>
</dbReference>
<dbReference type="GO" id="GO:0016887">
    <property type="term" value="F:ATP hydrolysis activity"/>
    <property type="evidence" value="ECO:0007669"/>
    <property type="project" value="TreeGrafter"/>
</dbReference>
<comment type="similarity">
    <text evidence="2">Belongs to the SNF2/RAD54 helicase family.</text>
</comment>
<comment type="subcellular location">
    <subcellularLocation>
        <location evidence="1">Nucleus</location>
    </subcellularLocation>
</comment>
<dbReference type="InterPro" id="IPR038718">
    <property type="entry name" value="SNF2-like_sf"/>
</dbReference>
<evidence type="ECO:0000256" key="9">
    <source>
        <dbReference type="SAM" id="MobiDB-lite"/>
    </source>
</evidence>
<dbReference type="SUPFAM" id="SSF52540">
    <property type="entry name" value="P-loop containing nucleoside triphosphate hydrolases"/>
    <property type="match status" value="2"/>
</dbReference>
<dbReference type="Gene3D" id="3.40.50.10810">
    <property type="entry name" value="Tandem AAA-ATPase domain"/>
    <property type="match status" value="1"/>
</dbReference>
<feature type="compositionally biased region" description="Basic residues" evidence="9">
    <location>
        <begin position="1584"/>
        <end position="1594"/>
    </location>
</feature>
<feature type="region of interest" description="Disordered" evidence="9">
    <location>
        <begin position="1311"/>
        <end position="1357"/>
    </location>
</feature>
<feature type="domain" description="Chromo" evidence="10">
    <location>
        <begin position="321"/>
        <end position="391"/>
    </location>
</feature>
<dbReference type="GO" id="GO:0034728">
    <property type="term" value="P:nucleosome organization"/>
    <property type="evidence" value="ECO:0007669"/>
    <property type="project" value="TreeGrafter"/>
</dbReference>
<keyword evidence="8" id="KW-0539">Nucleus</keyword>
<keyword evidence="14" id="KW-1185">Reference proteome</keyword>
<organism evidence="13 14">
    <name type="scientific">Dimargaris verticillata</name>
    <dbReference type="NCBI Taxonomy" id="2761393"/>
    <lineage>
        <taxon>Eukaryota</taxon>
        <taxon>Fungi</taxon>
        <taxon>Fungi incertae sedis</taxon>
        <taxon>Zoopagomycota</taxon>
        <taxon>Kickxellomycotina</taxon>
        <taxon>Dimargaritomycetes</taxon>
        <taxon>Dimargaritales</taxon>
        <taxon>Dimargaritaceae</taxon>
        <taxon>Dimargaris</taxon>
    </lineage>
</organism>
<feature type="region of interest" description="Disordered" evidence="9">
    <location>
        <begin position="269"/>
        <end position="316"/>
    </location>
</feature>
<dbReference type="Pfam" id="PF23588">
    <property type="entry name" value="HTH_CHD1_Hrp3"/>
    <property type="match status" value="1"/>
</dbReference>
<dbReference type="GO" id="GO:0000785">
    <property type="term" value="C:chromatin"/>
    <property type="evidence" value="ECO:0007669"/>
    <property type="project" value="TreeGrafter"/>
</dbReference>
<feature type="domain" description="Helicase ATP-binding" evidence="11">
    <location>
        <begin position="555"/>
        <end position="753"/>
    </location>
</feature>
<dbReference type="GO" id="GO:0003682">
    <property type="term" value="F:chromatin binding"/>
    <property type="evidence" value="ECO:0007669"/>
    <property type="project" value="TreeGrafter"/>
</dbReference>
<protein>
    <submittedName>
        <fullName evidence="13">ATP-dependent DNA helicase Hrp3</fullName>
        <ecNumber evidence="13">3.6.4.12</ecNumber>
    </submittedName>
</protein>
<dbReference type="GO" id="GO:0140658">
    <property type="term" value="F:ATP-dependent chromatin remodeler activity"/>
    <property type="evidence" value="ECO:0007669"/>
    <property type="project" value="TreeGrafter"/>
</dbReference>
<dbReference type="CDD" id="cd18660">
    <property type="entry name" value="CD1_tandem"/>
    <property type="match status" value="1"/>
</dbReference>
<dbReference type="EMBL" id="JANBQB010000227">
    <property type="protein sequence ID" value="KAJ1979278.1"/>
    <property type="molecule type" value="Genomic_DNA"/>
</dbReference>
<feature type="compositionally biased region" description="Basic and acidic residues" evidence="9">
    <location>
        <begin position="1331"/>
        <end position="1347"/>
    </location>
</feature>
<feature type="domain" description="Helicase C-terminal" evidence="12">
    <location>
        <begin position="884"/>
        <end position="1048"/>
    </location>
</feature>
<dbReference type="Proteomes" id="UP001151582">
    <property type="component" value="Unassembled WGS sequence"/>
</dbReference>
<dbReference type="Gene3D" id="6.10.140.1440">
    <property type="match status" value="1"/>
</dbReference>
<dbReference type="Pfam" id="PF13907">
    <property type="entry name" value="CHD1-like_C"/>
    <property type="match status" value="1"/>
</dbReference>
<keyword evidence="4" id="KW-0547">Nucleotide-binding</keyword>
<dbReference type="PANTHER" id="PTHR45623:SF14">
    <property type="entry name" value="CHROMODOMAIN-HELICASE-DNA-BINDING PROTEIN 1"/>
    <property type="match status" value="1"/>
</dbReference>
<dbReference type="Pfam" id="PF00176">
    <property type="entry name" value="SNF2-rel_dom"/>
    <property type="match status" value="1"/>
</dbReference>
<dbReference type="EC" id="3.6.4.12" evidence="13"/>
<dbReference type="SMART" id="SM01176">
    <property type="entry name" value="DUF4208"/>
    <property type="match status" value="1"/>
</dbReference>
<dbReference type="SMART" id="SM00490">
    <property type="entry name" value="HELICc"/>
    <property type="match status" value="1"/>
</dbReference>
<dbReference type="Pfam" id="PF00271">
    <property type="entry name" value="Helicase_C"/>
    <property type="match status" value="1"/>
</dbReference>
<proteinExistence type="inferred from homology"/>
<accession>A0A9W8B773</accession>
<feature type="region of interest" description="Disordered" evidence="9">
    <location>
        <begin position="58"/>
        <end position="230"/>
    </location>
</feature>
<keyword evidence="6" id="KW-0067">ATP-binding</keyword>
<feature type="compositionally biased region" description="Polar residues" evidence="9">
    <location>
        <begin position="1546"/>
        <end position="1560"/>
    </location>
</feature>
<dbReference type="InterPro" id="IPR016197">
    <property type="entry name" value="Chromo-like_dom_sf"/>
</dbReference>
<comment type="caution">
    <text evidence="13">The sequence shown here is derived from an EMBL/GenBank/DDBJ whole genome shotgun (WGS) entry which is preliminary data.</text>
</comment>
<dbReference type="SMART" id="SM00298">
    <property type="entry name" value="CHROMO"/>
    <property type="match status" value="2"/>
</dbReference>
<feature type="compositionally biased region" description="Low complexity" evidence="9">
    <location>
        <begin position="213"/>
        <end position="224"/>
    </location>
</feature>
<keyword evidence="13" id="KW-0347">Helicase</keyword>
<evidence type="ECO:0000256" key="5">
    <source>
        <dbReference type="ARBA" id="ARBA00022801"/>
    </source>
</evidence>
<dbReference type="GO" id="GO:0005634">
    <property type="term" value="C:nucleus"/>
    <property type="evidence" value="ECO:0007669"/>
    <property type="project" value="UniProtKB-SubCell"/>
</dbReference>
<dbReference type="GO" id="GO:0042393">
    <property type="term" value="F:histone binding"/>
    <property type="evidence" value="ECO:0007669"/>
    <property type="project" value="TreeGrafter"/>
</dbReference>
<dbReference type="GO" id="GO:0003678">
    <property type="term" value="F:DNA helicase activity"/>
    <property type="evidence" value="ECO:0007669"/>
    <property type="project" value="UniProtKB-EC"/>
</dbReference>